<dbReference type="RefSeq" id="WP_092925637.1">
    <property type="nucleotide sequence ID" value="NZ_FJTZ01000012.1"/>
</dbReference>
<dbReference type="AlphaFoldDB" id="A0A2P2BRP3"/>
<name>A0A2P2BRP3_9FIRM</name>
<dbReference type="Proteomes" id="UP000245695">
    <property type="component" value="Chromosome 1"/>
</dbReference>
<feature type="domain" description="Zinc-ribbon 15" evidence="1">
    <location>
        <begin position="21"/>
        <end position="66"/>
    </location>
</feature>
<sequence length="161" mass="19278">MFFIMGISQEEKKLDFDEFTICKCCGKYGHVEVYISYWYFMFFFIPLFKWNKTYFVKMTCCNKIGKLNNEIGRKIEKKEKVSLDLDNIEFIDLEDRNYFNYDKSEEINKSIEDLEFEKKKIEQGKKEKAIEIAKELLDVLPIEVIAQKTGLTIEEIKNLKK</sequence>
<organism evidence="2 3">
    <name type="scientific">Romboutsia hominis</name>
    <dbReference type="NCBI Taxonomy" id="1507512"/>
    <lineage>
        <taxon>Bacteria</taxon>
        <taxon>Bacillati</taxon>
        <taxon>Bacillota</taxon>
        <taxon>Clostridia</taxon>
        <taxon>Peptostreptococcales</taxon>
        <taxon>Peptostreptococcaceae</taxon>
        <taxon>Romboutsia</taxon>
    </lineage>
</organism>
<protein>
    <recommendedName>
        <fullName evidence="1">Zinc-ribbon 15 domain-containing protein</fullName>
    </recommendedName>
</protein>
<dbReference type="EMBL" id="LN650648">
    <property type="protein sequence ID" value="CEI73038.1"/>
    <property type="molecule type" value="Genomic_DNA"/>
</dbReference>
<reference evidence="2 3" key="1">
    <citation type="submission" date="2014-09" db="EMBL/GenBank/DDBJ databases">
        <authorList>
            <person name="Hornung B.V."/>
        </authorList>
    </citation>
    <scope>NUCLEOTIDE SEQUENCE [LARGE SCALE GENOMIC DNA]</scope>
    <source>
        <strain evidence="2 3">FRIFI</strain>
    </source>
</reference>
<accession>A0A2P2BRP3</accession>
<evidence type="ECO:0000259" key="1">
    <source>
        <dbReference type="Pfam" id="PF17032"/>
    </source>
</evidence>
<dbReference type="KEGG" id="rhom:FRIFI_1504"/>
<dbReference type="InterPro" id="IPR031493">
    <property type="entry name" value="Zinc_ribbon_15"/>
</dbReference>
<proteinExistence type="predicted"/>
<evidence type="ECO:0000313" key="2">
    <source>
        <dbReference type="EMBL" id="CEI73038.1"/>
    </source>
</evidence>
<evidence type="ECO:0000313" key="3">
    <source>
        <dbReference type="Proteomes" id="UP000245695"/>
    </source>
</evidence>
<keyword evidence="3" id="KW-1185">Reference proteome</keyword>
<gene>
    <name evidence="2" type="ORF">FRIFI_1504</name>
</gene>
<dbReference type="Pfam" id="PF17032">
    <property type="entry name" value="Zn_ribbon_15"/>
    <property type="match status" value="1"/>
</dbReference>